<sequence>MVEDAADVRRIFKVQHLQIRCCIKNPHDVSVIASANTP</sequence>
<gene>
    <name evidence="1" type="ORF">CEV33_3205</name>
</gene>
<comment type="caution">
    <text evidence="1">The sequence shown here is derived from an EMBL/GenBank/DDBJ whole genome shotgun (WGS) entry which is preliminary data.</text>
</comment>
<proteinExistence type="predicted"/>
<protein>
    <submittedName>
        <fullName evidence="1">Uncharacterized protein</fullName>
    </submittedName>
</protein>
<dbReference type="AlphaFoldDB" id="A0A256F0Y9"/>
<dbReference type="Proteomes" id="UP000216478">
    <property type="component" value="Unassembled WGS sequence"/>
</dbReference>
<keyword evidence="2" id="KW-1185">Reference proteome</keyword>
<dbReference type="EMBL" id="NNRL01000166">
    <property type="protein sequence ID" value="OYR08502.1"/>
    <property type="molecule type" value="Genomic_DNA"/>
</dbReference>
<organism evidence="1 2">
    <name type="scientific">Brucella grignonensis</name>
    <dbReference type="NCBI Taxonomy" id="94627"/>
    <lineage>
        <taxon>Bacteria</taxon>
        <taxon>Pseudomonadati</taxon>
        <taxon>Pseudomonadota</taxon>
        <taxon>Alphaproteobacteria</taxon>
        <taxon>Hyphomicrobiales</taxon>
        <taxon>Brucellaceae</taxon>
        <taxon>Brucella/Ochrobactrum group</taxon>
        <taxon>Brucella</taxon>
    </lineage>
</organism>
<reference evidence="1 2" key="1">
    <citation type="submission" date="2017-07" db="EMBL/GenBank/DDBJ databases">
        <title>Phylogenetic study on the rhizospheric bacterium Ochrobactrum sp. A44.</title>
        <authorList>
            <person name="Krzyzanowska D.M."/>
            <person name="Ossowicki A."/>
            <person name="Rajewska M."/>
            <person name="Maciag T."/>
            <person name="Kaczynski Z."/>
            <person name="Czerwicka M."/>
            <person name="Jafra S."/>
        </authorList>
    </citation>
    <scope>NUCLEOTIDE SEQUENCE [LARGE SCALE GENOMIC DNA]</scope>
    <source>
        <strain evidence="1 2">OgA9a</strain>
    </source>
</reference>
<accession>A0A256F0Y9</accession>
<name>A0A256F0Y9_9HYPH</name>
<evidence type="ECO:0000313" key="1">
    <source>
        <dbReference type="EMBL" id="OYR08502.1"/>
    </source>
</evidence>
<evidence type="ECO:0000313" key="2">
    <source>
        <dbReference type="Proteomes" id="UP000216478"/>
    </source>
</evidence>